<dbReference type="Pfam" id="PF02682">
    <property type="entry name" value="CT_C_D"/>
    <property type="match status" value="1"/>
</dbReference>
<dbReference type="STRING" id="1918946.VPAL9027_00517"/>
<name>A0A1R4B130_9VIBR</name>
<dbReference type="Proteomes" id="UP000189475">
    <property type="component" value="Unassembled WGS sequence"/>
</dbReference>
<dbReference type="SUPFAM" id="SSF160467">
    <property type="entry name" value="PH0987 N-terminal domain-like"/>
    <property type="match status" value="1"/>
</dbReference>
<evidence type="ECO:0000256" key="1">
    <source>
        <dbReference type="ARBA" id="ARBA00022741"/>
    </source>
</evidence>
<keyword evidence="6" id="KW-1185">Reference proteome</keyword>
<evidence type="ECO:0000256" key="2">
    <source>
        <dbReference type="ARBA" id="ARBA00022801"/>
    </source>
</evidence>
<dbReference type="GO" id="GO:0016787">
    <property type="term" value="F:hydrolase activity"/>
    <property type="evidence" value="ECO:0007669"/>
    <property type="project" value="UniProtKB-KW"/>
</dbReference>
<evidence type="ECO:0000313" key="5">
    <source>
        <dbReference type="EMBL" id="SJL82587.1"/>
    </source>
</evidence>
<keyword evidence="5" id="KW-0808">Transferase</keyword>
<keyword evidence="2" id="KW-0378">Hydrolase</keyword>
<dbReference type="RefSeq" id="WP_235861814.1">
    <property type="nucleotide sequence ID" value="NZ_AP024887.1"/>
</dbReference>
<gene>
    <name evidence="5" type="primary">kipI</name>
    <name evidence="5" type="ORF">VPAL9027_00517</name>
</gene>
<dbReference type="EMBL" id="FUFT01000002">
    <property type="protein sequence ID" value="SJL82587.1"/>
    <property type="molecule type" value="Genomic_DNA"/>
</dbReference>
<reference evidence="5 6" key="1">
    <citation type="submission" date="2017-02" db="EMBL/GenBank/DDBJ databases">
        <authorList>
            <person name="Peterson S.W."/>
        </authorList>
    </citation>
    <scope>NUCLEOTIDE SEQUENCE [LARGE SCALE GENOMIC DNA]</scope>
    <source>
        <strain evidence="5 6">CECT 9027</strain>
    </source>
</reference>
<dbReference type="NCBIfam" id="TIGR00370">
    <property type="entry name" value="5-oxoprolinase subunit PxpB"/>
    <property type="match status" value="1"/>
</dbReference>
<dbReference type="GO" id="GO:0005524">
    <property type="term" value="F:ATP binding"/>
    <property type="evidence" value="ECO:0007669"/>
    <property type="project" value="UniProtKB-KW"/>
</dbReference>
<keyword evidence="5" id="KW-0418">Kinase</keyword>
<organism evidence="5 6">
    <name type="scientific">Vibrio palustris</name>
    <dbReference type="NCBI Taxonomy" id="1918946"/>
    <lineage>
        <taxon>Bacteria</taxon>
        <taxon>Pseudomonadati</taxon>
        <taxon>Pseudomonadota</taxon>
        <taxon>Gammaproteobacteria</taxon>
        <taxon>Vibrionales</taxon>
        <taxon>Vibrionaceae</taxon>
        <taxon>Vibrio</taxon>
    </lineage>
</organism>
<dbReference type="Gene3D" id="3.30.1360.40">
    <property type="match status" value="1"/>
</dbReference>
<dbReference type="InterPro" id="IPR003833">
    <property type="entry name" value="CT_C_D"/>
</dbReference>
<dbReference type="InterPro" id="IPR029000">
    <property type="entry name" value="Cyclophilin-like_dom_sf"/>
</dbReference>
<dbReference type="SUPFAM" id="SSF50891">
    <property type="entry name" value="Cyclophilin-like"/>
    <property type="match status" value="1"/>
</dbReference>
<dbReference type="PANTHER" id="PTHR34698">
    <property type="entry name" value="5-OXOPROLINASE SUBUNIT B"/>
    <property type="match status" value="1"/>
</dbReference>
<evidence type="ECO:0000259" key="4">
    <source>
        <dbReference type="SMART" id="SM00796"/>
    </source>
</evidence>
<sequence>MININLVSETSLLIDFGNEITPQIADTIATSLPIIRQVLDTGLVDIIPAYTTVLVGFDSLKTDVTACVQMLTAQLQKLEMSQSASAHTFTHSMPKQRHVIEIPVYYGDEVALDKASICAHTHLSFDEVIHLHSQQEYRVYALGFTLGFAYLGNTDMKLNMSRKNTPSFCIPKGSVAIADQQTAIYPKDSPGGWQVLGRTPLELVDFYRDNLTLFSPGDKVRFRAISRATFLSMGGSLDISDSKYADLSRQGGVSC</sequence>
<evidence type="ECO:0000256" key="3">
    <source>
        <dbReference type="ARBA" id="ARBA00022840"/>
    </source>
</evidence>
<evidence type="ECO:0000313" key="6">
    <source>
        <dbReference type="Proteomes" id="UP000189475"/>
    </source>
</evidence>
<dbReference type="GO" id="GO:0016301">
    <property type="term" value="F:kinase activity"/>
    <property type="evidence" value="ECO:0007669"/>
    <property type="project" value="UniProtKB-KW"/>
</dbReference>
<accession>A0A1R4B130</accession>
<dbReference type="PANTHER" id="PTHR34698:SF2">
    <property type="entry name" value="5-OXOPROLINASE SUBUNIT B"/>
    <property type="match status" value="1"/>
</dbReference>
<proteinExistence type="predicted"/>
<keyword evidence="1" id="KW-0547">Nucleotide-binding</keyword>
<dbReference type="Gene3D" id="2.40.100.10">
    <property type="entry name" value="Cyclophilin-like"/>
    <property type="match status" value="1"/>
</dbReference>
<feature type="domain" description="Carboxyltransferase" evidence="4">
    <location>
        <begin position="2"/>
        <end position="214"/>
    </location>
</feature>
<dbReference type="AlphaFoldDB" id="A0A1R4B130"/>
<protein>
    <submittedName>
        <fullName evidence="5">Kinase A inhibitor</fullName>
    </submittedName>
</protein>
<keyword evidence="3" id="KW-0067">ATP-binding</keyword>
<dbReference type="SMART" id="SM00796">
    <property type="entry name" value="AHS1"/>
    <property type="match status" value="1"/>
</dbReference>
<dbReference type="InterPro" id="IPR010016">
    <property type="entry name" value="PxpB"/>
</dbReference>